<sequence length="96" mass="10401">MSFDGINVQHGKLDQGSADVLTAAKDIQTRLDTLEDELKPLASDWTGAAKEAYREAKATWDKAIADMIALLEQASVNVDTSNQEYKAADARGAGRF</sequence>
<keyword evidence="3" id="KW-1185">Reference proteome</keyword>
<dbReference type="EMBL" id="PYXZ01000001">
    <property type="protein sequence ID" value="PUA82890.1"/>
    <property type="molecule type" value="Genomic_DNA"/>
</dbReference>
<dbReference type="AlphaFoldDB" id="A0A2R7Z2Q5"/>
<evidence type="ECO:0000313" key="3">
    <source>
        <dbReference type="Proteomes" id="UP000244867"/>
    </source>
</evidence>
<protein>
    <recommendedName>
        <fullName evidence="1">ESAT-6-like protein</fullName>
    </recommendedName>
</protein>
<comment type="caution">
    <text evidence="2">The sequence shown here is derived from an EMBL/GenBank/DDBJ whole genome shotgun (WGS) entry which is preliminary data.</text>
</comment>
<proteinExistence type="inferred from homology"/>
<organism evidence="2 3">
    <name type="scientific">Nocardioides currus</name>
    <dbReference type="NCBI Taxonomy" id="2133958"/>
    <lineage>
        <taxon>Bacteria</taxon>
        <taxon>Bacillati</taxon>
        <taxon>Actinomycetota</taxon>
        <taxon>Actinomycetes</taxon>
        <taxon>Propionibacteriales</taxon>
        <taxon>Nocardioidaceae</taxon>
        <taxon>Nocardioides</taxon>
    </lineage>
</organism>
<dbReference type="InterPro" id="IPR010310">
    <property type="entry name" value="T7SS_ESAT-6-like"/>
</dbReference>
<dbReference type="Proteomes" id="UP000244867">
    <property type="component" value="Unassembled WGS sequence"/>
</dbReference>
<gene>
    <name evidence="2" type="ORF">C7S10_04090</name>
</gene>
<dbReference type="Gene3D" id="1.10.287.1060">
    <property type="entry name" value="ESAT-6-like"/>
    <property type="match status" value="1"/>
</dbReference>
<dbReference type="Pfam" id="PF06013">
    <property type="entry name" value="WXG100"/>
    <property type="match status" value="1"/>
</dbReference>
<name>A0A2R7Z2Q5_9ACTN</name>
<accession>A0A2R7Z2Q5</accession>
<dbReference type="InterPro" id="IPR036689">
    <property type="entry name" value="ESAT-6-like_sf"/>
</dbReference>
<evidence type="ECO:0000313" key="2">
    <source>
        <dbReference type="EMBL" id="PUA82890.1"/>
    </source>
</evidence>
<evidence type="ECO:0000256" key="1">
    <source>
        <dbReference type="RuleBase" id="RU362001"/>
    </source>
</evidence>
<dbReference type="RefSeq" id="WP_108343075.1">
    <property type="nucleotide sequence ID" value="NZ_PYXZ01000001.1"/>
</dbReference>
<dbReference type="NCBIfam" id="TIGR03930">
    <property type="entry name" value="WXG100_ESAT6"/>
    <property type="match status" value="1"/>
</dbReference>
<dbReference type="OrthoDB" id="4278078at2"/>
<comment type="similarity">
    <text evidence="1">Belongs to the WXG100 family.</text>
</comment>
<reference evidence="2 3" key="1">
    <citation type="submission" date="2018-03" db="EMBL/GenBank/DDBJ databases">
        <authorList>
            <person name="Keele B.F."/>
        </authorList>
    </citation>
    <scope>NUCLEOTIDE SEQUENCE [LARGE SCALE GENOMIC DNA]</scope>
    <source>
        <strain evidence="2 3">IB-3</strain>
    </source>
</reference>
<dbReference type="SUPFAM" id="SSF140453">
    <property type="entry name" value="EsxAB dimer-like"/>
    <property type="match status" value="1"/>
</dbReference>